<name>A0AAU9FBS7_DROMD</name>
<dbReference type="Pfam" id="PF00271">
    <property type="entry name" value="Helicase_C"/>
    <property type="match status" value="1"/>
</dbReference>
<sequence length="102" mass="11184">MRLDSYCNYLNGGGIPCMLLSGDLAQSERSEVFESYRIFSVRTIVATDLIARGHAASCQAGDQFGSAQRSCHIFASDGACRSLRVKGHCHHIHLIAEAERKL</sequence>
<evidence type="ECO:0000313" key="2">
    <source>
        <dbReference type="EMBL" id="BFF93154.1"/>
    </source>
</evidence>
<dbReference type="InterPro" id="IPR001650">
    <property type="entry name" value="Helicase_C-like"/>
</dbReference>
<gene>
    <name evidence="2" type="ORF">DMAD_11053</name>
</gene>
<dbReference type="EMBL" id="AP029264">
    <property type="protein sequence ID" value="BFF93154.1"/>
    <property type="molecule type" value="Genomic_DNA"/>
</dbReference>
<keyword evidence="3" id="KW-1185">Reference proteome</keyword>
<protein>
    <recommendedName>
        <fullName evidence="1">Helicase C-terminal domain-containing protein</fullName>
    </recommendedName>
</protein>
<dbReference type="InterPro" id="IPR027417">
    <property type="entry name" value="P-loop_NTPase"/>
</dbReference>
<reference evidence="2 3" key="1">
    <citation type="submission" date="2024-02" db="EMBL/GenBank/DDBJ databases">
        <title>A chromosome-level genome assembly of Drosophila madeirensis, a fruit fly species endemic to Madeira island.</title>
        <authorList>
            <person name="Tomihara K."/>
            <person name="Llopart A."/>
            <person name="Yamamoto D."/>
        </authorList>
    </citation>
    <scope>NUCLEOTIDE SEQUENCE [LARGE SCALE GENOMIC DNA]</scope>
    <source>
        <strain evidence="2 3">RF1</strain>
    </source>
</reference>
<evidence type="ECO:0000259" key="1">
    <source>
        <dbReference type="Pfam" id="PF00271"/>
    </source>
</evidence>
<dbReference type="Gene3D" id="3.40.50.300">
    <property type="entry name" value="P-loop containing nucleotide triphosphate hydrolases"/>
    <property type="match status" value="1"/>
</dbReference>
<dbReference type="AlphaFoldDB" id="A0AAU9FBS7"/>
<feature type="domain" description="Helicase C-terminal" evidence="1">
    <location>
        <begin position="4"/>
        <end position="53"/>
    </location>
</feature>
<dbReference type="SUPFAM" id="SSF52540">
    <property type="entry name" value="P-loop containing nucleoside triphosphate hydrolases"/>
    <property type="match status" value="1"/>
</dbReference>
<accession>A0AAU9FBS7</accession>
<evidence type="ECO:0000313" key="3">
    <source>
        <dbReference type="Proteomes" id="UP001500889"/>
    </source>
</evidence>
<dbReference type="Proteomes" id="UP001500889">
    <property type="component" value="Chromosome U"/>
</dbReference>
<proteinExistence type="predicted"/>
<organism evidence="2 3">
    <name type="scientific">Drosophila madeirensis</name>
    <name type="common">Fruit fly</name>
    <dbReference type="NCBI Taxonomy" id="30013"/>
    <lineage>
        <taxon>Eukaryota</taxon>
        <taxon>Metazoa</taxon>
        <taxon>Ecdysozoa</taxon>
        <taxon>Arthropoda</taxon>
        <taxon>Hexapoda</taxon>
        <taxon>Insecta</taxon>
        <taxon>Pterygota</taxon>
        <taxon>Neoptera</taxon>
        <taxon>Endopterygota</taxon>
        <taxon>Diptera</taxon>
        <taxon>Brachycera</taxon>
        <taxon>Muscomorpha</taxon>
        <taxon>Ephydroidea</taxon>
        <taxon>Drosophilidae</taxon>
        <taxon>Drosophila</taxon>
        <taxon>Sophophora</taxon>
    </lineage>
</organism>